<organism evidence="4 5">
    <name type="scientific">SAR86 cluster bacterium</name>
    <dbReference type="NCBI Taxonomy" id="2030880"/>
    <lineage>
        <taxon>Bacteria</taxon>
        <taxon>Pseudomonadati</taxon>
        <taxon>Pseudomonadota</taxon>
        <taxon>Gammaproteobacteria</taxon>
        <taxon>SAR86 cluster</taxon>
    </lineage>
</organism>
<evidence type="ECO:0000313" key="5">
    <source>
        <dbReference type="Proteomes" id="UP000318359"/>
    </source>
</evidence>
<dbReference type="AlphaFoldDB" id="A0A520M421"/>
<keyword evidence="2 4" id="KW-0808">Transferase</keyword>
<dbReference type="SUPFAM" id="SSF53901">
    <property type="entry name" value="Thiolase-like"/>
    <property type="match status" value="1"/>
</dbReference>
<evidence type="ECO:0000313" key="4">
    <source>
        <dbReference type="EMBL" id="RZO15961.1"/>
    </source>
</evidence>
<evidence type="ECO:0000256" key="1">
    <source>
        <dbReference type="ARBA" id="ARBA00010982"/>
    </source>
</evidence>
<accession>A0A520M421</accession>
<dbReference type="PANTHER" id="PTHR18919:SF139">
    <property type="entry name" value="THIOLASE-LIKE PROTEIN TYPE 1 ADDITIONAL C-TERMINAL DOMAIN-CONTAINING PROTEIN"/>
    <property type="match status" value="1"/>
</dbReference>
<dbReference type="Gene3D" id="3.40.47.10">
    <property type="match status" value="1"/>
</dbReference>
<protein>
    <submittedName>
        <fullName evidence="4">Acetyl-CoA acetyltransferase</fullName>
    </submittedName>
</protein>
<comment type="caution">
    <text evidence="4">The sequence shown here is derived from an EMBL/GenBank/DDBJ whole genome shotgun (WGS) entry which is preliminary data.</text>
</comment>
<dbReference type="EMBL" id="SHBM01000062">
    <property type="protein sequence ID" value="RZO15961.1"/>
    <property type="molecule type" value="Genomic_DNA"/>
</dbReference>
<name>A0A520M421_9GAMM</name>
<reference evidence="4 5" key="1">
    <citation type="submission" date="2019-02" db="EMBL/GenBank/DDBJ databases">
        <title>Prokaryotic population dynamics and viral predation in marine succession experiment using metagenomics: the confinement effect.</title>
        <authorList>
            <person name="Haro-Moreno J.M."/>
            <person name="Rodriguez-Valera F."/>
            <person name="Lopez-Perez M."/>
        </authorList>
    </citation>
    <scope>NUCLEOTIDE SEQUENCE [LARGE SCALE GENOMIC DNA]</scope>
    <source>
        <strain evidence="4">MED-G167</strain>
    </source>
</reference>
<dbReference type="Proteomes" id="UP000318359">
    <property type="component" value="Unassembled WGS sequence"/>
</dbReference>
<sequence length="483" mass="54031">MKNRPVVVGIGSLQQKGNFKDLDEALILMEKATQEAINDSSSKQISKYIDEVQIPKGYWKYRDPGKWIAKRNGFPDAKTSVTKIGVLQQNLINSACNKIKNGEIRASLIVGGEARFKRIRALIEKKEYQETELNINPDHYVKAKDDLHIKEEEDALGLMAVGYYAILESALRNAKNLKIDSHKEKIGKLYSDFSKIAALNDDGWIASPLDWKNISNASDKNPMQALPYNKLHCTSWNVNQASAMILCSEELANELNIPQKNRLYPLASSETNHMIAAIQRPNIIKPTGLQLAADFILNICKEHNIKPNTFEVYSCFPVAVQMFADSLNLDLNSNLTSTGGMPFAGGPLNHFVIQSTVKILKDIKKDSNKIGLVTGVSGMMTKQSFALWAKEPFINFISKDVTNEAEKIEQPIPLSTLSEGSGKVLGYTVLPQNNVDHKKAVIYIEDLNKARKVLISYDKNIIQNMGEEEWVGKLVNFKDNYLA</sequence>
<evidence type="ECO:0000256" key="2">
    <source>
        <dbReference type="ARBA" id="ARBA00022679"/>
    </source>
</evidence>
<dbReference type="GO" id="GO:0016746">
    <property type="term" value="F:acyltransferase activity"/>
    <property type="evidence" value="ECO:0007669"/>
    <property type="project" value="UniProtKB-KW"/>
</dbReference>
<comment type="similarity">
    <text evidence="1">Belongs to the thiolase-like superfamily. Thiolase family.</text>
</comment>
<keyword evidence="3" id="KW-0012">Acyltransferase</keyword>
<dbReference type="PANTHER" id="PTHR18919">
    <property type="entry name" value="ACETYL-COA C-ACYLTRANSFERASE"/>
    <property type="match status" value="1"/>
</dbReference>
<proteinExistence type="inferred from homology"/>
<dbReference type="InterPro" id="IPR016039">
    <property type="entry name" value="Thiolase-like"/>
</dbReference>
<gene>
    <name evidence="4" type="ORF">EVB00_03530</name>
</gene>
<evidence type="ECO:0000256" key="3">
    <source>
        <dbReference type="ARBA" id="ARBA00023315"/>
    </source>
</evidence>